<evidence type="ECO:0000256" key="3">
    <source>
        <dbReference type="ARBA" id="ARBA00023163"/>
    </source>
</evidence>
<evidence type="ECO:0000256" key="4">
    <source>
        <dbReference type="SAM" id="Phobius"/>
    </source>
</evidence>
<keyword evidence="2" id="KW-0238">DNA-binding</keyword>
<dbReference type="PANTHER" id="PTHR43280:SF28">
    <property type="entry name" value="HTH-TYPE TRANSCRIPTIONAL ACTIVATOR RHAS"/>
    <property type="match status" value="1"/>
</dbReference>
<keyword evidence="4" id="KW-0812">Transmembrane</keyword>
<evidence type="ECO:0000313" key="6">
    <source>
        <dbReference type="EMBL" id="ADP31176.1"/>
    </source>
</evidence>
<gene>
    <name evidence="6" type="ordered locus">BATR1942_01090</name>
</gene>
<dbReference type="EMBL" id="CP002207">
    <property type="protein sequence ID" value="ADP31176.1"/>
    <property type="molecule type" value="Genomic_DNA"/>
</dbReference>
<evidence type="ECO:0000313" key="7">
    <source>
        <dbReference type="Proteomes" id="UP000006867"/>
    </source>
</evidence>
<evidence type="ECO:0000256" key="1">
    <source>
        <dbReference type="ARBA" id="ARBA00023015"/>
    </source>
</evidence>
<reference evidence="6 7" key="1">
    <citation type="journal article" date="2011" name="Front. Microbiol.">
        <title>Genomic signatures of strain selection and enhancement in Bacillus atrophaeus var. globigii, a historical biowarfare simulant.</title>
        <authorList>
            <person name="Gibbons H.S."/>
            <person name="Broomall S.M."/>
            <person name="McNew L.A."/>
            <person name="Daligault H."/>
            <person name="Chapman C."/>
            <person name="Bruce D."/>
            <person name="Karavis M."/>
            <person name="Krepps M."/>
            <person name="McGregor P.A."/>
            <person name="Hong C."/>
            <person name="Park K.H."/>
            <person name="Akmal A."/>
            <person name="Feldman A."/>
            <person name="Lin J.S."/>
            <person name="Chang W.E."/>
            <person name="Higgs B.W."/>
            <person name="Demirev P."/>
            <person name="Lindquist J."/>
            <person name="Liem A."/>
            <person name="Fochler E."/>
            <person name="Read T.D."/>
            <person name="Tapia R."/>
            <person name="Johnson S."/>
            <person name="Bishop-Lilly K.A."/>
            <person name="Detter C."/>
            <person name="Han C."/>
            <person name="Sozhamannan S."/>
            <person name="Rosenzweig C.N."/>
            <person name="Skowronski E.W."/>
        </authorList>
    </citation>
    <scope>NUCLEOTIDE SEQUENCE [LARGE SCALE GENOMIC DNA]</scope>
    <source>
        <strain evidence="6 7">1942</strain>
    </source>
</reference>
<dbReference type="SUPFAM" id="SSF46689">
    <property type="entry name" value="Homeodomain-like"/>
    <property type="match status" value="2"/>
</dbReference>
<dbReference type="Pfam" id="PF12833">
    <property type="entry name" value="HTH_18"/>
    <property type="match status" value="1"/>
</dbReference>
<name>A0ABN3ZAQ0_BACA1</name>
<dbReference type="Gene3D" id="3.30.450.20">
    <property type="entry name" value="PAS domain"/>
    <property type="match status" value="1"/>
</dbReference>
<keyword evidence="4" id="KW-1133">Transmembrane helix</keyword>
<dbReference type="Gene3D" id="1.10.10.60">
    <property type="entry name" value="Homeodomain-like"/>
    <property type="match status" value="2"/>
</dbReference>
<dbReference type="InterPro" id="IPR018062">
    <property type="entry name" value="HTH_AraC-typ_CS"/>
</dbReference>
<evidence type="ECO:0000256" key="2">
    <source>
        <dbReference type="ARBA" id="ARBA00023125"/>
    </source>
</evidence>
<keyword evidence="3" id="KW-0804">Transcription</keyword>
<sequence>MKKQTQNKERVSRWKGSYFKRNFVLILLIACIPGLLTGGAIYFLSIVKVEDELQRSHEAQVVREVNRIDEKLEGLELTLTQLAFDSALMNELTEKDIEKDFKLSYQLTKRLFLLRDQQPLIEQASVFLNSPRPLLLNPEYSRITEAEALREYRSVLTSDSNIYWKDTDGNFGSSSKAMLVQLIPGSAEKPFGAVMLTVNPKEMKAMLQSLSPYPDGRALLLNQKNDVLFQAGKKGAADFKNALIHEVKNQQKADGNFQMKWGGTVYSVSYGHIKRMHQEWTYASAAPLSSVTAPMVFLSKLIIAMIVICLGLALFMTWYASKKIYHPVQHLLSLFTGEEKKAWKAAEQDEFKWLEKRWNDLSSESQTLQQRISLQTPQMKKSFLQQLIQGDFYYHTEESLRSRMEDAGWDIRDKLFHVLDIQVTGLGSQESEFSAEDEHLAAFMLANITEELAASRFPHFSLIDIGRLSLTVLLVREHGSSVRDDIRPFAGDLTKAINRAAGLKVTGTISRKAGYVKDIPALYKDVKIGKSHRHFANRHQIIDLHDENQLAQHPAPYYPFELEKQILQAIRLERKEEAATLISLFINELTEKAVKDMHVHPALVQLFSRIQEDILHSGLYPSELFPNRDMLRDISELRHPDQAVSWLMETVVSPYLAKLDGRKNRQQKQLTEHVIAMIHDQYMADLSLESCADAAGTNSYTLSKAFKQVTGTNFIDYVTDIRIEKAKELLVSTNKKIHDVSEEVGYRHSYFNRIFKKQVGMPPGVYRQMYQETS</sequence>
<organism evidence="6 7">
    <name type="scientific">Bacillus atrophaeus (strain 1942)</name>
    <dbReference type="NCBI Taxonomy" id="720555"/>
    <lineage>
        <taxon>Bacteria</taxon>
        <taxon>Bacillati</taxon>
        <taxon>Bacillota</taxon>
        <taxon>Bacilli</taxon>
        <taxon>Bacillales</taxon>
        <taxon>Bacillaceae</taxon>
        <taxon>Bacillus</taxon>
    </lineage>
</organism>
<dbReference type="InterPro" id="IPR009057">
    <property type="entry name" value="Homeodomain-like_sf"/>
</dbReference>
<accession>A0ABN3ZAQ0</accession>
<feature type="domain" description="HTH araC/xylS-type" evidence="5">
    <location>
        <begin position="672"/>
        <end position="769"/>
    </location>
</feature>
<dbReference type="PANTHER" id="PTHR43280">
    <property type="entry name" value="ARAC-FAMILY TRANSCRIPTIONAL REGULATOR"/>
    <property type="match status" value="1"/>
</dbReference>
<keyword evidence="1" id="KW-0805">Transcription regulation</keyword>
<proteinExistence type="predicted"/>
<keyword evidence="7" id="KW-1185">Reference proteome</keyword>
<evidence type="ECO:0000259" key="5">
    <source>
        <dbReference type="PROSITE" id="PS01124"/>
    </source>
</evidence>
<dbReference type="PROSITE" id="PS00041">
    <property type="entry name" value="HTH_ARAC_FAMILY_1"/>
    <property type="match status" value="1"/>
</dbReference>
<keyword evidence="4" id="KW-0472">Membrane</keyword>
<dbReference type="InterPro" id="IPR018060">
    <property type="entry name" value="HTH_AraC"/>
</dbReference>
<dbReference type="RefSeq" id="WP_013390425.1">
    <property type="nucleotide sequence ID" value="NC_014639.1"/>
</dbReference>
<dbReference type="Proteomes" id="UP000006867">
    <property type="component" value="Chromosome"/>
</dbReference>
<feature type="transmembrane region" description="Helical" evidence="4">
    <location>
        <begin position="21"/>
        <end position="44"/>
    </location>
</feature>
<dbReference type="PROSITE" id="PS01124">
    <property type="entry name" value="HTH_ARAC_FAMILY_2"/>
    <property type="match status" value="1"/>
</dbReference>
<feature type="transmembrane region" description="Helical" evidence="4">
    <location>
        <begin position="297"/>
        <end position="320"/>
    </location>
</feature>
<protein>
    <submittedName>
        <fullName evidence="6">Transcriptional regulator (AraC/XylS family) protein</fullName>
    </submittedName>
</protein>
<dbReference type="SMART" id="SM00342">
    <property type="entry name" value="HTH_ARAC"/>
    <property type="match status" value="1"/>
</dbReference>